<protein>
    <submittedName>
        <fullName evidence="1">Uncharacterized protein</fullName>
    </submittedName>
</protein>
<gene>
    <name evidence="1" type="ORF">Adt_37497</name>
</gene>
<dbReference type="Proteomes" id="UP001604336">
    <property type="component" value="Unassembled WGS sequence"/>
</dbReference>
<sequence>MAYVHIKDCKGCIDATIMGRNGWSFLEIYINDTYESYEMDNQTVVHAIRTSIDEEQILYVRATEKGAEGTILKYDIAYMFDSVTELYEHLDPRSAVNNIIEFQPKHTSCNNKGKPIVKPVK</sequence>
<evidence type="ECO:0000313" key="2">
    <source>
        <dbReference type="Proteomes" id="UP001604336"/>
    </source>
</evidence>
<dbReference type="EMBL" id="JBFOLK010000011">
    <property type="protein sequence ID" value="KAL2476761.1"/>
    <property type="molecule type" value="Genomic_DNA"/>
</dbReference>
<accession>A0ABD1QL41</accession>
<reference evidence="2" key="1">
    <citation type="submission" date="2024-07" db="EMBL/GenBank/DDBJ databases">
        <title>Two chromosome-level genome assemblies of Korean endemic species Abeliophyllum distichum and Forsythia ovata (Oleaceae).</title>
        <authorList>
            <person name="Jang H."/>
        </authorList>
    </citation>
    <scope>NUCLEOTIDE SEQUENCE [LARGE SCALE GENOMIC DNA]</scope>
</reference>
<organism evidence="1 2">
    <name type="scientific">Abeliophyllum distichum</name>
    <dbReference type="NCBI Taxonomy" id="126358"/>
    <lineage>
        <taxon>Eukaryota</taxon>
        <taxon>Viridiplantae</taxon>
        <taxon>Streptophyta</taxon>
        <taxon>Embryophyta</taxon>
        <taxon>Tracheophyta</taxon>
        <taxon>Spermatophyta</taxon>
        <taxon>Magnoliopsida</taxon>
        <taxon>eudicotyledons</taxon>
        <taxon>Gunneridae</taxon>
        <taxon>Pentapetalae</taxon>
        <taxon>asterids</taxon>
        <taxon>lamiids</taxon>
        <taxon>Lamiales</taxon>
        <taxon>Oleaceae</taxon>
        <taxon>Forsythieae</taxon>
        <taxon>Abeliophyllum</taxon>
    </lineage>
</organism>
<keyword evidence="2" id="KW-1185">Reference proteome</keyword>
<dbReference type="AlphaFoldDB" id="A0ABD1QL41"/>
<comment type="caution">
    <text evidence="1">The sequence shown here is derived from an EMBL/GenBank/DDBJ whole genome shotgun (WGS) entry which is preliminary data.</text>
</comment>
<evidence type="ECO:0000313" key="1">
    <source>
        <dbReference type="EMBL" id="KAL2476761.1"/>
    </source>
</evidence>
<name>A0ABD1QL41_9LAMI</name>
<proteinExistence type="predicted"/>